<feature type="domain" description="Molybdenum cofactor sulfurase middle" evidence="12">
    <location>
        <begin position="447"/>
        <end position="530"/>
    </location>
</feature>
<feature type="region of interest" description="Disordered" evidence="9">
    <location>
        <begin position="559"/>
        <end position="579"/>
    </location>
</feature>
<dbReference type="Gene3D" id="3.40.640.10">
    <property type="entry name" value="Type I PLP-dependent aspartate aminotransferase-like (Major domain)"/>
    <property type="match status" value="1"/>
</dbReference>
<dbReference type="GO" id="GO:0097550">
    <property type="term" value="C:transcription preinitiation complex"/>
    <property type="evidence" value="ECO:0007669"/>
    <property type="project" value="TreeGrafter"/>
</dbReference>
<dbReference type="InterPro" id="IPR036915">
    <property type="entry name" value="Cyclin-like_sf"/>
</dbReference>
<evidence type="ECO:0000256" key="4">
    <source>
        <dbReference type="ARBA" id="ARBA00022771"/>
    </source>
</evidence>
<dbReference type="VEuPathDB" id="AmoebaDB:ACA1_263000"/>
<name>L8H432_ACACF</name>
<dbReference type="GO" id="GO:0008270">
    <property type="term" value="F:zinc ion binding"/>
    <property type="evidence" value="ECO:0007669"/>
    <property type="project" value="UniProtKB-KW"/>
</dbReference>
<dbReference type="PANTHER" id="PTHR11618:SF4">
    <property type="entry name" value="TRANSCRIPTION FACTOR IIIB 90 KDA SUBUNIT"/>
    <property type="match status" value="1"/>
</dbReference>
<dbReference type="GO" id="GO:0000126">
    <property type="term" value="C:transcription factor TFIIIB complex"/>
    <property type="evidence" value="ECO:0007669"/>
    <property type="project" value="TreeGrafter"/>
</dbReference>
<dbReference type="SUPFAM" id="SSF53383">
    <property type="entry name" value="PLP-dependent transferases"/>
    <property type="match status" value="1"/>
</dbReference>
<evidence type="ECO:0000313" key="14">
    <source>
        <dbReference type="Proteomes" id="UP000011083"/>
    </source>
</evidence>
<dbReference type="GO" id="GO:0001006">
    <property type="term" value="F:RNA polymerase III type 3 promoter sequence-specific DNA binding"/>
    <property type="evidence" value="ECO:0007669"/>
    <property type="project" value="TreeGrafter"/>
</dbReference>
<evidence type="ECO:0000313" key="13">
    <source>
        <dbReference type="EMBL" id="ELR19201.1"/>
    </source>
</evidence>
<organism evidence="13 14">
    <name type="scientific">Acanthamoeba castellanii (strain ATCC 30010 / Neff)</name>
    <dbReference type="NCBI Taxonomy" id="1257118"/>
    <lineage>
        <taxon>Eukaryota</taxon>
        <taxon>Amoebozoa</taxon>
        <taxon>Discosea</taxon>
        <taxon>Longamoebia</taxon>
        <taxon>Centramoebida</taxon>
        <taxon>Acanthamoebidae</taxon>
        <taxon>Acanthamoeba</taxon>
    </lineage>
</organism>
<dbReference type="AlphaFoldDB" id="L8H432"/>
<dbReference type="GO" id="GO:0070897">
    <property type="term" value="P:transcription preinitiation complex assembly"/>
    <property type="evidence" value="ECO:0007669"/>
    <property type="project" value="InterPro"/>
</dbReference>
<dbReference type="OrthoDB" id="10264306at2759"/>
<gene>
    <name evidence="13" type="ORF">ACA1_263000</name>
</gene>
<evidence type="ECO:0000259" key="10">
    <source>
        <dbReference type="Pfam" id="PF00266"/>
    </source>
</evidence>
<evidence type="ECO:0000256" key="1">
    <source>
        <dbReference type="ARBA" id="ARBA00004123"/>
    </source>
</evidence>
<dbReference type="InterPro" id="IPR015422">
    <property type="entry name" value="PyrdxlP-dep_Trfase_small"/>
</dbReference>
<dbReference type="STRING" id="1257118.L8H432"/>
<dbReference type="InterPro" id="IPR015421">
    <property type="entry name" value="PyrdxlP-dep_Trfase_major"/>
</dbReference>
<keyword evidence="7" id="KW-0804">Transcription</keyword>
<evidence type="ECO:0000256" key="5">
    <source>
        <dbReference type="ARBA" id="ARBA00022833"/>
    </source>
</evidence>
<dbReference type="InterPro" id="IPR000192">
    <property type="entry name" value="Aminotrans_V_dom"/>
</dbReference>
<dbReference type="PANTHER" id="PTHR11618">
    <property type="entry name" value="TRANSCRIPTION INITIATION FACTOR IIB-RELATED"/>
    <property type="match status" value="1"/>
</dbReference>
<dbReference type="Proteomes" id="UP000011083">
    <property type="component" value="Unassembled WGS sequence"/>
</dbReference>
<sequence>MRGVNRESREITLENAKRRISSMAGSLGLTAHHTESAFRLFLLALQHNFVRGRKSEYVISSCLYVVCRREKTAHMLIDFADVLNVPLYYLGHTFLDFCSLLNLQLPVIDPSLYIERFAAKLGFGDKTHAVANTALRLVQRMRRDWIITGRRPAGICGADLLCRWLVLVDAAALAANTPIDLTKYPADLVVTSFYKIFGHPTGIGIARICDSESAALLNKAFFGGGTVEASLSTERYHVLRKSASERFEDGTVPFTSIVALKFGLDTLLEGPAPGGMANIQRHTFCLAQYLHAQLAELRHYNGAPAAVIYGRHHLKDSSQQGPIVAFNLRKASGEWVGYKEVEQLAGMENIHIRTGCFCNPGACHYYLGLTSAEVKQNLAAGHVCWDGHDVMNGKPTGAIRASIGYMTSWEDIDTFLSFLKKYFVETAPVLATVGALSSEAHKELDLRLSGLFVYPIKSCKGFEISGEWEIGDHGFVYDREWMIVDEMGSGINQKKVSKLCQIQPLVDREQGKLHIDAPGMERLSLDLDRFPDEEIALDVPVYGDEEVKEWCTLVRKSPTKLRKAGRSRGGQTEDEAVRA</sequence>
<evidence type="ECO:0000256" key="8">
    <source>
        <dbReference type="ARBA" id="ARBA00023242"/>
    </source>
</evidence>
<dbReference type="GO" id="GO:0017025">
    <property type="term" value="F:TBP-class protein binding"/>
    <property type="evidence" value="ECO:0007669"/>
    <property type="project" value="InterPro"/>
</dbReference>
<dbReference type="GO" id="GO:0000995">
    <property type="term" value="F:RNA polymerase III general transcription initiation factor activity"/>
    <property type="evidence" value="ECO:0007669"/>
    <property type="project" value="TreeGrafter"/>
</dbReference>
<dbReference type="Pfam" id="PF00382">
    <property type="entry name" value="TFIIB"/>
    <property type="match status" value="2"/>
</dbReference>
<dbReference type="Pfam" id="PF00266">
    <property type="entry name" value="Aminotran_5"/>
    <property type="match status" value="1"/>
</dbReference>
<dbReference type="InterPro" id="IPR005303">
    <property type="entry name" value="MOCOS_middle"/>
</dbReference>
<evidence type="ECO:0000256" key="7">
    <source>
        <dbReference type="ARBA" id="ARBA00023163"/>
    </source>
</evidence>
<dbReference type="InterPro" id="IPR013150">
    <property type="entry name" value="TFIIB_cyclin"/>
</dbReference>
<keyword evidence="6" id="KW-0805">Transcription regulation</keyword>
<dbReference type="CDD" id="cd20554">
    <property type="entry name" value="CYCLIN_TFIIIB90_rpt2"/>
    <property type="match status" value="1"/>
</dbReference>
<dbReference type="SUPFAM" id="SSF141673">
    <property type="entry name" value="MOSC N-terminal domain-like"/>
    <property type="match status" value="1"/>
</dbReference>
<evidence type="ECO:0000256" key="2">
    <source>
        <dbReference type="ARBA" id="ARBA00010857"/>
    </source>
</evidence>
<keyword evidence="14" id="KW-1185">Reference proteome</keyword>
<evidence type="ECO:0000259" key="11">
    <source>
        <dbReference type="Pfam" id="PF00382"/>
    </source>
</evidence>
<proteinExistence type="inferred from homology"/>
<dbReference type="SUPFAM" id="SSF47954">
    <property type="entry name" value="Cyclin-like"/>
    <property type="match status" value="2"/>
</dbReference>
<evidence type="ECO:0000259" key="12">
    <source>
        <dbReference type="Pfam" id="PF03476"/>
    </source>
</evidence>
<dbReference type="CDD" id="cd20553">
    <property type="entry name" value="CYCLIN_TFIIIB90_rpt1"/>
    <property type="match status" value="1"/>
</dbReference>
<comment type="similarity">
    <text evidence="2">Belongs to the TFIIB family.</text>
</comment>
<dbReference type="GeneID" id="14920382"/>
<dbReference type="InterPro" id="IPR000812">
    <property type="entry name" value="TFIIB"/>
</dbReference>
<feature type="domain" description="Aminotransferase class V" evidence="10">
    <location>
        <begin position="165"/>
        <end position="415"/>
    </location>
</feature>
<evidence type="ECO:0000256" key="6">
    <source>
        <dbReference type="ARBA" id="ARBA00023015"/>
    </source>
</evidence>
<dbReference type="Pfam" id="PF03476">
    <property type="entry name" value="MOSC_N"/>
    <property type="match status" value="1"/>
</dbReference>
<feature type="domain" description="Transcription factor TFIIB cyclin-like" evidence="11">
    <location>
        <begin position="105"/>
        <end position="161"/>
    </location>
</feature>
<reference evidence="13 14" key="1">
    <citation type="journal article" date="2013" name="Genome Biol.">
        <title>Genome of Acanthamoeba castellanii highlights extensive lateral gene transfer and early evolution of tyrosine kinase signaling.</title>
        <authorList>
            <person name="Clarke M."/>
            <person name="Lohan A.J."/>
            <person name="Liu B."/>
            <person name="Lagkouvardos I."/>
            <person name="Roy S."/>
            <person name="Zafar N."/>
            <person name="Bertelli C."/>
            <person name="Schilde C."/>
            <person name="Kianianmomeni A."/>
            <person name="Burglin T.R."/>
            <person name="Frech C."/>
            <person name="Turcotte B."/>
            <person name="Kopec K.O."/>
            <person name="Synnott J.M."/>
            <person name="Choo C."/>
            <person name="Paponov I."/>
            <person name="Finkler A."/>
            <person name="Soon Heng Tan C."/>
            <person name="Hutchins A.P."/>
            <person name="Weinmeier T."/>
            <person name="Rattei T."/>
            <person name="Chu J.S."/>
            <person name="Gimenez G."/>
            <person name="Irimia M."/>
            <person name="Rigden D.J."/>
            <person name="Fitzpatrick D.A."/>
            <person name="Lorenzo-Morales J."/>
            <person name="Bateman A."/>
            <person name="Chiu C.H."/>
            <person name="Tang P."/>
            <person name="Hegemann P."/>
            <person name="Fromm H."/>
            <person name="Raoult D."/>
            <person name="Greub G."/>
            <person name="Miranda-Saavedra D."/>
            <person name="Chen N."/>
            <person name="Nash P."/>
            <person name="Ginger M.L."/>
            <person name="Horn M."/>
            <person name="Schaap P."/>
            <person name="Caler L."/>
            <person name="Loftus B."/>
        </authorList>
    </citation>
    <scope>NUCLEOTIDE SEQUENCE [LARGE SCALE GENOMIC DNA]</scope>
    <source>
        <strain evidence="13 14">Neff</strain>
    </source>
</reference>
<evidence type="ECO:0000256" key="9">
    <source>
        <dbReference type="SAM" id="MobiDB-lite"/>
    </source>
</evidence>
<dbReference type="GO" id="GO:0005634">
    <property type="term" value="C:nucleus"/>
    <property type="evidence" value="ECO:0007669"/>
    <property type="project" value="UniProtKB-SubCell"/>
</dbReference>
<dbReference type="FunFam" id="1.10.472.10:FF:000007">
    <property type="entry name" value="Transcription factor IIIB 90 kDa subunit"/>
    <property type="match status" value="1"/>
</dbReference>
<dbReference type="Gene3D" id="1.10.472.10">
    <property type="entry name" value="Cyclin-like"/>
    <property type="match status" value="2"/>
</dbReference>
<dbReference type="RefSeq" id="XP_004341286.1">
    <property type="nucleotide sequence ID" value="XM_004341238.1"/>
</dbReference>
<accession>L8H432</accession>
<evidence type="ECO:0000256" key="3">
    <source>
        <dbReference type="ARBA" id="ARBA00022723"/>
    </source>
</evidence>
<dbReference type="KEGG" id="acan:ACA1_263000"/>
<comment type="subcellular location">
    <subcellularLocation>
        <location evidence="1">Nucleus</location>
    </subcellularLocation>
</comment>
<dbReference type="EMBL" id="KB007933">
    <property type="protein sequence ID" value="ELR19201.1"/>
    <property type="molecule type" value="Genomic_DNA"/>
</dbReference>
<keyword evidence="5" id="KW-0862">Zinc</keyword>
<keyword evidence="8" id="KW-0539">Nucleus</keyword>
<keyword evidence="3" id="KW-0479">Metal-binding</keyword>
<dbReference type="InterPro" id="IPR015424">
    <property type="entry name" value="PyrdxlP-dep_Trfase"/>
</dbReference>
<feature type="domain" description="Transcription factor TFIIB cyclin-like" evidence="11">
    <location>
        <begin position="11"/>
        <end position="97"/>
    </location>
</feature>
<protein>
    <submittedName>
        <fullName evidence="13">Molybdenum cofactor sulfurase, putative</fullName>
    </submittedName>
</protein>
<dbReference type="Gene3D" id="3.90.1150.10">
    <property type="entry name" value="Aspartate Aminotransferase, domain 1"/>
    <property type="match status" value="1"/>
</dbReference>
<keyword evidence="4" id="KW-0863">Zinc-finger</keyword>